<accession>A0A1H6STD5</accession>
<sequence length="241" mass="28146">MLIVKNSYYKISGMSLLEFILATSLGLVVILSGTRLYIEHLKNYTYMMRAKDLQNNIQNMLALITKDVRRAGYHHLNLNQDDVDFLENPFNTPENQLLLDDCIDNQCHCVTYTYDANQDGQYQTDEAFGFRWEYPDIVMRKDDETCQSNNWKGEALNLLHIHIENFSVTYINQAKKPSQKARSINLSQAHQETPCQLQDACVWIRDIKFYIQAQDTKYPELKVTFESIVRVRNDIYQAPSL</sequence>
<dbReference type="AlphaFoldDB" id="A0A1H6STD5"/>
<proteinExistence type="predicted"/>
<dbReference type="RefSeq" id="WP_093309594.1">
    <property type="nucleotide sequence ID" value="NZ_FNYH01000007.1"/>
</dbReference>
<evidence type="ECO:0008006" key="4">
    <source>
        <dbReference type="Google" id="ProtNLM"/>
    </source>
</evidence>
<dbReference type="Proteomes" id="UP000242999">
    <property type="component" value="Unassembled WGS sequence"/>
</dbReference>
<dbReference type="OrthoDB" id="6118038at2"/>
<feature type="transmembrane region" description="Helical" evidence="1">
    <location>
        <begin position="20"/>
        <end position="38"/>
    </location>
</feature>
<protein>
    <recommendedName>
        <fullName evidence="4">Prepilin peptidase dependent protein B</fullName>
    </recommendedName>
</protein>
<keyword evidence="1" id="KW-1133">Transmembrane helix</keyword>
<evidence type="ECO:0000256" key="1">
    <source>
        <dbReference type="SAM" id="Phobius"/>
    </source>
</evidence>
<dbReference type="STRING" id="64971.SAMN05421831_10717"/>
<reference evidence="3" key="1">
    <citation type="submission" date="2016-10" db="EMBL/GenBank/DDBJ databases">
        <authorList>
            <person name="Varghese N."/>
            <person name="Submissions S."/>
        </authorList>
    </citation>
    <scope>NUCLEOTIDE SEQUENCE [LARGE SCALE GENOMIC DNA]</scope>
    <source>
        <strain evidence="3">DSM 7165</strain>
    </source>
</reference>
<gene>
    <name evidence="2" type="ORF">SAMN05421831_10717</name>
</gene>
<keyword evidence="1" id="KW-0472">Membrane</keyword>
<name>A0A1H6STD5_9GAMM</name>
<organism evidence="2 3">
    <name type="scientific">Allopseudospirillum japonicum</name>
    <dbReference type="NCBI Taxonomy" id="64971"/>
    <lineage>
        <taxon>Bacteria</taxon>
        <taxon>Pseudomonadati</taxon>
        <taxon>Pseudomonadota</taxon>
        <taxon>Gammaproteobacteria</taxon>
        <taxon>Oceanospirillales</taxon>
        <taxon>Oceanospirillaceae</taxon>
        <taxon>Allopseudospirillum</taxon>
    </lineage>
</organism>
<evidence type="ECO:0000313" key="2">
    <source>
        <dbReference type="EMBL" id="SEI66842.1"/>
    </source>
</evidence>
<keyword evidence="1" id="KW-0812">Transmembrane</keyword>
<dbReference type="EMBL" id="FNYH01000007">
    <property type="protein sequence ID" value="SEI66842.1"/>
    <property type="molecule type" value="Genomic_DNA"/>
</dbReference>
<evidence type="ECO:0000313" key="3">
    <source>
        <dbReference type="Proteomes" id="UP000242999"/>
    </source>
</evidence>
<keyword evidence="3" id="KW-1185">Reference proteome</keyword>